<dbReference type="InterPro" id="IPR012340">
    <property type="entry name" value="NA-bd_OB-fold"/>
</dbReference>
<accession>A0ABT5HPM0</accession>
<dbReference type="PANTHER" id="PTHR47964">
    <property type="entry name" value="ATP-DEPENDENT DNA HELICASE HOMOLOG RECG, CHLOROPLASTIC"/>
    <property type="match status" value="1"/>
</dbReference>
<dbReference type="CDD" id="cd04488">
    <property type="entry name" value="RecG_wedge_OBF"/>
    <property type="match status" value="1"/>
</dbReference>
<dbReference type="SUPFAM" id="SSF50249">
    <property type="entry name" value="Nucleic acid-binding proteins"/>
    <property type="match status" value="1"/>
</dbReference>
<keyword evidence="6" id="KW-0238">DNA-binding</keyword>
<dbReference type="Pfam" id="PF19833">
    <property type="entry name" value="RecG_dom3_C"/>
    <property type="match status" value="1"/>
</dbReference>
<keyword evidence="4 10" id="KW-0347">Helicase</keyword>
<name>A0ABT5HPM0_9CAUL</name>
<dbReference type="SMART" id="SM00490">
    <property type="entry name" value="HELICc"/>
    <property type="match status" value="1"/>
</dbReference>
<dbReference type="CDD" id="cd17992">
    <property type="entry name" value="DEXHc_RecG"/>
    <property type="match status" value="1"/>
</dbReference>
<dbReference type="EMBL" id="JAQQKX010000001">
    <property type="protein sequence ID" value="MDC7681785.1"/>
    <property type="molecule type" value="Genomic_DNA"/>
</dbReference>
<dbReference type="Proteomes" id="UP001214854">
    <property type="component" value="Unassembled WGS sequence"/>
</dbReference>
<evidence type="ECO:0000256" key="2">
    <source>
        <dbReference type="ARBA" id="ARBA00022763"/>
    </source>
</evidence>
<evidence type="ECO:0000313" key="11">
    <source>
        <dbReference type="Proteomes" id="UP001214854"/>
    </source>
</evidence>
<dbReference type="RefSeq" id="WP_272746306.1">
    <property type="nucleotide sequence ID" value="NZ_JAQQKX010000001.1"/>
</dbReference>
<dbReference type="Pfam" id="PF00270">
    <property type="entry name" value="DEAD"/>
    <property type="match status" value="1"/>
</dbReference>
<dbReference type="InterPro" id="IPR001650">
    <property type="entry name" value="Helicase_C-like"/>
</dbReference>
<evidence type="ECO:0000256" key="3">
    <source>
        <dbReference type="ARBA" id="ARBA00022801"/>
    </source>
</evidence>
<dbReference type="PROSITE" id="PS51192">
    <property type="entry name" value="HELICASE_ATP_BIND_1"/>
    <property type="match status" value="1"/>
</dbReference>
<dbReference type="InterPro" id="IPR014001">
    <property type="entry name" value="Helicase_ATP-bd"/>
</dbReference>
<dbReference type="InterPro" id="IPR027417">
    <property type="entry name" value="P-loop_NTPase"/>
</dbReference>
<evidence type="ECO:0000256" key="5">
    <source>
        <dbReference type="ARBA" id="ARBA00022840"/>
    </source>
</evidence>
<comment type="caution">
    <text evidence="10">The sequence shown here is derived from an EMBL/GenBank/DDBJ whole genome shotgun (WGS) entry which is preliminary data.</text>
</comment>
<keyword evidence="2" id="KW-0227">DNA damage</keyword>
<evidence type="ECO:0000256" key="1">
    <source>
        <dbReference type="ARBA" id="ARBA00022741"/>
    </source>
</evidence>
<dbReference type="Pfam" id="PF00271">
    <property type="entry name" value="Helicase_C"/>
    <property type="match status" value="1"/>
</dbReference>
<evidence type="ECO:0000313" key="10">
    <source>
        <dbReference type="EMBL" id="MDC7681785.1"/>
    </source>
</evidence>
<proteinExistence type="predicted"/>
<dbReference type="InterPro" id="IPR047112">
    <property type="entry name" value="RecG/Mfd"/>
</dbReference>
<dbReference type="Gene3D" id="2.40.50.140">
    <property type="entry name" value="Nucleic acid-binding proteins"/>
    <property type="match status" value="1"/>
</dbReference>
<keyword evidence="3 10" id="KW-0378">Hydrolase</keyword>
<dbReference type="GO" id="GO:0016787">
    <property type="term" value="F:hydrolase activity"/>
    <property type="evidence" value="ECO:0007669"/>
    <property type="project" value="UniProtKB-KW"/>
</dbReference>
<reference evidence="10 11" key="1">
    <citation type="submission" date="2023-01" db="EMBL/GenBank/DDBJ databases">
        <title>Novel species of the genus Asticcacaulis isolated from rivers.</title>
        <authorList>
            <person name="Lu H."/>
        </authorList>
    </citation>
    <scope>NUCLEOTIDE SEQUENCE [LARGE SCALE GENOMIC DNA]</scope>
    <source>
        <strain evidence="10 11">BYS171W</strain>
    </source>
</reference>
<evidence type="ECO:0000256" key="7">
    <source>
        <dbReference type="ARBA" id="ARBA00023204"/>
    </source>
</evidence>
<keyword evidence="1" id="KW-0547">Nucleotide-binding</keyword>
<evidence type="ECO:0000259" key="9">
    <source>
        <dbReference type="PROSITE" id="PS51194"/>
    </source>
</evidence>
<sequence length="688" mass="75910">MRPEILFPYYTSLTSLKGVGPKIAPHLIKHVGPYVRDLIFTLPSQLIFRPVTCIKDARPGQVQTILVTIGSYQRAVGKGPQRIVVYDDTGQMQLTYFHAIRGFELQHPVGEQRWISGRLESFGANLQMNHPDYVVPLDKQDTIPLFETVYPATAAVSPRLMRRFVEAGLALTPGLPEWLDPATLQQLNVSGFSESLRAAHHPTAEADLSPQSPARRRLAYDEALAHQLAMKARKQHRQASPAMVIHKRGWAQRAMDGLPFALTGAQVRALADIRRDLDSGLRMNRLIQGDVGSGKTLIALMAMIDVAEAGHQSVMMAPTEILARQHYEKALPVLEPLGLSTVLMTGRDKGAAREAKRRAVATGEAALIFGTHAVFQEGVDFSSLHFCVIDEQHRFGVGQRQRLFQKGESVHYLSMSATPIPRTLALTQYGEADLSILDEKPAGRQPIHTAVIPRARLSDVFQRLKTAIAGGSQAYWICPLVEENEESDLIAVEARHASLQEALGREVGLVHGRMPSLEKEDVVARFASGALPLLCATTVVEVGIDVPNASIIIIEQAERFGLAQLHQLRGRVGRGAAQSACILLYDLPLGNTAKARLELLRTTEDGFAIAEMDWKLRGEGDVLGARQSGFPAYRFVDPDAHGDLIVMAAREAQYILQHEGQFSVERRKALDVLRQLFDWRPDASDKTD</sequence>
<dbReference type="SUPFAM" id="SSF52540">
    <property type="entry name" value="P-loop containing nucleoside triphosphate hydrolases"/>
    <property type="match status" value="2"/>
</dbReference>
<organism evidence="10 11">
    <name type="scientific">Asticcacaulis aquaticus</name>
    <dbReference type="NCBI Taxonomy" id="2984212"/>
    <lineage>
        <taxon>Bacteria</taxon>
        <taxon>Pseudomonadati</taxon>
        <taxon>Pseudomonadota</taxon>
        <taxon>Alphaproteobacteria</taxon>
        <taxon>Caulobacterales</taxon>
        <taxon>Caulobacteraceae</taxon>
        <taxon>Asticcacaulis</taxon>
    </lineage>
</organism>
<protein>
    <submittedName>
        <fullName evidence="10">ATP-dependent DNA helicase RecG</fullName>
        <ecNumber evidence="10">3.6.4.12</ecNumber>
    </submittedName>
</protein>
<feature type="domain" description="Helicase ATP-binding" evidence="8">
    <location>
        <begin position="276"/>
        <end position="437"/>
    </location>
</feature>
<evidence type="ECO:0000256" key="6">
    <source>
        <dbReference type="ARBA" id="ARBA00023125"/>
    </source>
</evidence>
<keyword evidence="11" id="KW-1185">Reference proteome</keyword>
<dbReference type="SMART" id="SM00487">
    <property type="entry name" value="DEXDc"/>
    <property type="match status" value="1"/>
</dbReference>
<keyword evidence="5" id="KW-0067">ATP-binding</keyword>
<keyword evidence="7" id="KW-0234">DNA repair</keyword>
<dbReference type="NCBIfam" id="NF008164">
    <property type="entry name" value="PRK10917.1-2"/>
    <property type="match status" value="1"/>
</dbReference>
<dbReference type="PANTHER" id="PTHR47964:SF1">
    <property type="entry name" value="ATP-DEPENDENT DNA HELICASE HOMOLOG RECG, CHLOROPLASTIC"/>
    <property type="match status" value="1"/>
</dbReference>
<dbReference type="InterPro" id="IPR011545">
    <property type="entry name" value="DEAD/DEAH_box_helicase_dom"/>
</dbReference>
<dbReference type="InterPro" id="IPR045562">
    <property type="entry name" value="RecG_dom3_C"/>
</dbReference>
<dbReference type="PROSITE" id="PS51194">
    <property type="entry name" value="HELICASE_CTER"/>
    <property type="match status" value="1"/>
</dbReference>
<dbReference type="EC" id="3.6.4.12" evidence="10"/>
<evidence type="ECO:0000259" key="8">
    <source>
        <dbReference type="PROSITE" id="PS51192"/>
    </source>
</evidence>
<dbReference type="GO" id="GO:0003678">
    <property type="term" value="F:DNA helicase activity"/>
    <property type="evidence" value="ECO:0007669"/>
    <property type="project" value="UniProtKB-EC"/>
</dbReference>
<feature type="domain" description="Helicase C-terminal" evidence="9">
    <location>
        <begin position="459"/>
        <end position="615"/>
    </location>
</feature>
<evidence type="ECO:0000256" key="4">
    <source>
        <dbReference type="ARBA" id="ARBA00022806"/>
    </source>
</evidence>
<dbReference type="Gene3D" id="3.40.50.300">
    <property type="entry name" value="P-loop containing nucleotide triphosphate hydrolases"/>
    <property type="match status" value="2"/>
</dbReference>
<gene>
    <name evidence="10" type="primary">recG</name>
    <name evidence="10" type="ORF">PQU92_00745</name>
</gene>